<gene>
    <name evidence="2" type="ORF">MRBLWS13_003199</name>
</gene>
<dbReference type="AlphaFoldDB" id="A0AAU6SF63"/>
<reference evidence="2" key="1">
    <citation type="submission" date="2024-04" db="EMBL/GenBank/DDBJ databases">
        <authorList>
            <person name="Roder T."/>
            <person name="Oberhansli S."/>
            <person name="Kreuzer M."/>
        </authorList>
    </citation>
    <scope>NUCLEOTIDE SEQUENCE</scope>
    <source>
        <strain evidence="2">LWS13-1.2</strain>
    </source>
</reference>
<keyword evidence="1" id="KW-0812">Transmembrane</keyword>
<organism evidence="2">
    <name type="scientific">Microbacterium sp. LWS13-1.2</name>
    <dbReference type="NCBI Taxonomy" id="3135264"/>
    <lineage>
        <taxon>Bacteria</taxon>
        <taxon>Bacillati</taxon>
        <taxon>Actinomycetota</taxon>
        <taxon>Actinomycetes</taxon>
        <taxon>Micrococcales</taxon>
        <taxon>Microbacteriaceae</taxon>
        <taxon>Microbacterium</taxon>
    </lineage>
</organism>
<evidence type="ECO:0000313" key="2">
    <source>
        <dbReference type="EMBL" id="WZO35496.1"/>
    </source>
</evidence>
<protein>
    <submittedName>
        <fullName evidence="2">Uncharacterized protein</fullName>
    </submittedName>
</protein>
<dbReference type="RefSeq" id="WP_349426331.1">
    <property type="nucleotide sequence ID" value="NZ_CP151632.1"/>
</dbReference>
<name>A0AAU6SF63_9MICO</name>
<accession>A0AAU6SF63</accession>
<dbReference type="EMBL" id="CP151632">
    <property type="protein sequence ID" value="WZO35496.1"/>
    <property type="molecule type" value="Genomic_DNA"/>
</dbReference>
<keyword evidence="1" id="KW-0472">Membrane</keyword>
<proteinExistence type="predicted"/>
<sequence>MARIGGRNAWIAVPAGILCGAVVGALVWLSLPMLPVTVAWVGDTLRNATAPQPSATPEQIPAQTAADGGAVDCRTLYADDLWNELTWRPGSLLGQSLGPPPTTATSFADAAAPDVLVTCTWRFDAGGIVTTLSKVDPDAVSIAEAALSGDGFSCGTAGGATVCARTQGSVREEHTLRDGLWLVSVETQWHPDDYGARLDRIVWG</sequence>
<evidence type="ECO:0000256" key="1">
    <source>
        <dbReference type="SAM" id="Phobius"/>
    </source>
</evidence>
<feature type="transmembrane region" description="Helical" evidence="1">
    <location>
        <begin position="9"/>
        <end position="31"/>
    </location>
</feature>
<keyword evidence="1" id="KW-1133">Transmembrane helix</keyword>